<accession>A0A375G2K6</accession>
<feature type="transmembrane region" description="Helical" evidence="8">
    <location>
        <begin position="384"/>
        <end position="403"/>
    </location>
</feature>
<evidence type="ECO:0000256" key="2">
    <source>
        <dbReference type="ARBA" id="ARBA00022475"/>
    </source>
</evidence>
<reference evidence="11" key="1">
    <citation type="submission" date="2018-01" db="EMBL/GenBank/DDBJ databases">
        <authorList>
            <person name="Clerissi C."/>
        </authorList>
    </citation>
    <scope>NUCLEOTIDE SEQUENCE</scope>
    <source>
        <strain evidence="11">Cupriavidus oxalaticus LMG 2235</strain>
    </source>
</reference>
<evidence type="ECO:0000256" key="3">
    <source>
        <dbReference type="ARBA" id="ARBA00022676"/>
    </source>
</evidence>
<dbReference type="GO" id="GO:0005886">
    <property type="term" value="C:plasma membrane"/>
    <property type="evidence" value="ECO:0007669"/>
    <property type="project" value="UniProtKB-SubCell"/>
</dbReference>
<feature type="transmembrane region" description="Helical" evidence="8">
    <location>
        <begin position="143"/>
        <end position="164"/>
    </location>
</feature>
<dbReference type="AlphaFoldDB" id="A0A375G2K6"/>
<feature type="transmembrane region" description="Helical" evidence="8">
    <location>
        <begin position="193"/>
        <end position="210"/>
    </location>
</feature>
<feature type="domain" description="Aminoarabinose transferase C-terminal" evidence="10">
    <location>
        <begin position="509"/>
        <end position="610"/>
    </location>
</feature>
<keyword evidence="4 11" id="KW-0808">Transferase</keyword>
<sequence length="617" mass="66418">MPGPVLFNAAPGAGADKAVNSSARAALPSHLPSSPASPAVLPQAERLAARPDHAVRVAGIPAVALALALLAFALLWFGTLGARHLLGPDEGRYAEIAREMLATGDWVTIRYDGLKYFEKPPFHMWVTAVSYALFGIGEWQARLCVALAGLAGVAASMLAAARWFGARAGWLAGLVLASAPMWNAAAHFNTLDMTLSGVLACALASMLLAQHPRTTPTARRNWMLACWTAMGIALLTKGLVGVVLPGLALVAYTCVTRDLALWRRLHALAGIALMLLVAVPWYWLVARRNPEFLHFFFVHEHWQRYTSTVHARQGPPWYFVPLVLGGFMPWLGVLPAMVRTVRHRAGTSVTTPMTIGPAPFQPAQMCAAWALSIFAFFSLSGSKLPGYILPLFPALAILAGAALAQTGAPAWRTQLWAMLAIGALGLLASPVVATLDSNNTPNLLYRAYAVWVATAFALVCAGTLAALWLLRRRGRMASITAYALGMLLAFTVALLGHEAIGRPASGIALAAPIERVLRPGMPLYGVGMLDHTLPFYLRHPLTMVAQPDELAFGTEQEPQKWLPTIDAFVDAWQHGPRAVALLSPRMFAELSARVPMHVIARDWRRVAVANFPVAGVR</sequence>
<keyword evidence="6 8" id="KW-1133">Transmembrane helix</keyword>
<feature type="transmembrane region" description="Helical" evidence="8">
    <location>
        <begin position="477"/>
        <end position="496"/>
    </location>
</feature>
<feature type="transmembrane region" description="Helical" evidence="8">
    <location>
        <begin position="317"/>
        <end position="338"/>
    </location>
</feature>
<keyword evidence="7 8" id="KW-0472">Membrane</keyword>
<feature type="transmembrane region" description="Helical" evidence="8">
    <location>
        <begin position="222"/>
        <end position="255"/>
    </location>
</feature>
<dbReference type="GO" id="GO:0010041">
    <property type="term" value="P:response to iron(III) ion"/>
    <property type="evidence" value="ECO:0007669"/>
    <property type="project" value="TreeGrafter"/>
</dbReference>
<evidence type="ECO:0000256" key="7">
    <source>
        <dbReference type="ARBA" id="ARBA00023136"/>
    </source>
</evidence>
<dbReference type="EMBL" id="OGUS01000110">
    <property type="protein sequence ID" value="SPC12029.1"/>
    <property type="molecule type" value="Genomic_DNA"/>
</dbReference>
<gene>
    <name evidence="11" type="ORF">CO2235_100049</name>
</gene>
<dbReference type="PANTHER" id="PTHR33908:SF3">
    <property type="entry name" value="UNDECAPRENYL PHOSPHATE-ALPHA-4-AMINO-4-DEOXY-L-ARABINOSE ARABINOSYL TRANSFERASE"/>
    <property type="match status" value="1"/>
</dbReference>
<evidence type="ECO:0000259" key="9">
    <source>
        <dbReference type="Pfam" id="PF13231"/>
    </source>
</evidence>
<evidence type="ECO:0000256" key="4">
    <source>
        <dbReference type="ARBA" id="ARBA00022679"/>
    </source>
</evidence>
<feature type="transmembrane region" description="Helical" evidence="8">
    <location>
        <begin position="447"/>
        <end position="470"/>
    </location>
</feature>
<dbReference type="Pfam" id="PF13231">
    <property type="entry name" value="PMT_2"/>
    <property type="match status" value="1"/>
</dbReference>
<dbReference type="InterPro" id="IPR038731">
    <property type="entry name" value="RgtA/B/C-like"/>
</dbReference>
<evidence type="ECO:0000313" key="11">
    <source>
        <dbReference type="EMBL" id="SPC12029.1"/>
    </source>
</evidence>
<feature type="transmembrane region" description="Helical" evidence="8">
    <location>
        <begin position="54"/>
        <end position="77"/>
    </location>
</feature>
<comment type="caution">
    <text evidence="11">The sequence shown here is derived from an EMBL/GenBank/DDBJ whole genome shotgun (WGS) entry which is preliminary data.</text>
</comment>
<dbReference type="InterPro" id="IPR040845">
    <property type="entry name" value="Arnt_C"/>
</dbReference>
<feature type="domain" description="Glycosyltransferase RgtA/B/C/D-like" evidence="9">
    <location>
        <begin position="119"/>
        <end position="283"/>
    </location>
</feature>
<evidence type="ECO:0000256" key="8">
    <source>
        <dbReference type="SAM" id="Phobius"/>
    </source>
</evidence>
<proteinExistence type="predicted"/>
<feature type="transmembrane region" description="Helical" evidence="8">
    <location>
        <begin position="267"/>
        <end position="285"/>
    </location>
</feature>
<feature type="transmembrane region" description="Helical" evidence="8">
    <location>
        <begin position="415"/>
        <end position="435"/>
    </location>
</feature>
<comment type="subcellular location">
    <subcellularLocation>
        <location evidence="1">Cell membrane</location>
        <topology evidence="1">Multi-pass membrane protein</topology>
    </subcellularLocation>
</comment>
<protein>
    <submittedName>
        <fullName evidence="11">UDP phosphate-alpha-4-amino-4-deoxy-L-arabinose arabinosyl transferase</fullName>
    </submittedName>
</protein>
<evidence type="ECO:0000259" key="10">
    <source>
        <dbReference type="Pfam" id="PF18583"/>
    </source>
</evidence>
<dbReference type="GO" id="GO:0009103">
    <property type="term" value="P:lipopolysaccharide biosynthetic process"/>
    <property type="evidence" value="ECO:0007669"/>
    <property type="project" value="UniProtKB-ARBA"/>
</dbReference>
<keyword evidence="2" id="KW-1003">Cell membrane</keyword>
<organism evidence="11">
    <name type="scientific">Cupriavidus oxalaticus</name>
    <dbReference type="NCBI Taxonomy" id="96344"/>
    <lineage>
        <taxon>Bacteria</taxon>
        <taxon>Pseudomonadati</taxon>
        <taxon>Pseudomonadota</taxon>
        <taxon>Betaproteobacteria</taxon>
        <taxon>Burkholderiales</taxon>
        <taxon>Burkholderiaceae</taxon>
        <taxon>Cupriavidus</taxon>
    </lineage>
</organism>
<evidence type="ECO:0000256" key="1">
    <source>
        <dbReference type="ARBA" id="ARBA00004651"/>
    </source>
</evidence>
<dbReference type="InterPro" id="IPR050297">
    <property type="entry name" value="LipidA_mod_glycosyltrf_83"/>
</dbReference>
<evidence type="ECO:0000256" key="5">
    <source>
        <dbReference type="ARBA" id="ARBA00022692"/>
    </source>
</evidence>
<name>A0A375G2K6_9BURK</name>
<feature type="transmembrane region" description="Helical" evidence="8">
    <location>
        <begin position="120"/>
        <end position="136"/>
    </location>
</feature>
<evidence type="ECO:0000256" key="6">
    <source>
        <dbReference type="ARBA" id="ARBA00022989"/>
    </source>
</evidence>
<keyword evidence="5 8" id="KW-0812">Transmembrane</keyword>
<dbReference type="Pfam" id="PF18583">
    <property type="entry name" value="Arnt_C"/>
    <property type="match status" value="1"/>
</dbReference>
<dbReference type="PANTHER" id="PTHR33908">
    <property type="entry name" value="MANNOSYLTRANSFERASE YKCB-RELATED"/>
    <property type="match status" value="1"/>
</dbReference>
<keyword evidence="3" id="KW-0328">Glycosyltransferase</keyword>
<dbReference type="Proteomes" id="UP000256862">
    <property type="component" value="Chromosome CO2235"/>
</dbReference>
<dbReference type="GO" id="GO:0016763">
    <property type="term" value="F:pentosyltransferase activity"/>
    <property type="evidence" value="ECO:0007669"/>
    <property type="project" value="TreeGrafter"/>
</dbReference>